<proteinExistence type="predicted"/>
<reference evidence="1 2" key="1">
    <citation type="journal article" date="2020" name="Fungal Divers.">
        <title>Resolving the Mortierellaceae phylogeny through synthesis of multi-gene phylogenetics and phylogenomics.</title>
        <authorList>
            <person name="Vandepol N."/>
            <person name="Liber J."/>
            <person name="Desiro A."/>
            <person name="Na H."/>
            <person name="Kennedy M."/>
            <person name="Barry K."/>
            <person name="Grigoriev I.V."/>
            <person name="Miller A.N."/>
            <person name="O'Donnell K."/>
            <person name="Stajich J.E."/>
            <person name="Bonito G."/>
        </authorList>
    </citation>
    <scope>NUCLEOTIDE SEQUENCE [LARGE SCALE GENOMIC DNA]</scope>
    <source>
        <strain evidence="1 2">AD045</strain>
    </source>
</reference>
<name>A0ABQ7JGW3_9FUNG</name>
<evidence type="ECO:0000313" key="2">
    <source>
        <dbReference type="Proteomes" id="UP001194696"/>
    </source>
</evidence>
<keyword evidence="2" id="KW-1185">Reference proteome</keyword>
<accession>A0ABQ7JGW3</accession>
<gene>
    <name evidence="1" type="ORF">BGZ96_006284</name>
</gene>
<evidence type="ECO:0000313" key="1">
    <source>
        <dbReference type="EMBL" id="KAG0270637.1"/>
    </source>
</evidence>
<sequence length="60" mass="6748">MPGQPARYAQLYIHDTDHGLTASTRAQGIGDSDNLGDAQKDEEIIRRLQDMMAHHNPYAR</sequence>
<dbReference type="Proteomes" id="UP001194696">
    <property type="component" value="Unassembled WGS sequence"/>
</dbReference>
<protein>
    <submittedName>
        <fullName evidence="1">Uncharacterized protein</fullName>
    </submittedName>
</protein>
<comment type="caution">
    <text evidence="1">The sequence shown here is derived from an EMBL/GenBank/DDBJ whole genome shotgun (WGS) entry which is preliminary data.</text>
</comment>
<feature type="non-terminal residue" evidence="1">
    <location>
        <position position="60"/>
    </location>
</feature>
<dbReference type="EMBL" id="JAAAIM010003013">
    <property type="protein sequence ID" value="KAG0270637.1"/>
    <property type="molecule type" value="Genomic_DNA"/>
</dbReference>
<organism evidence="1 2">
    <name type="scientific">Linnemannia gamsii</name>
    <dbReference type="NCBI Taxonomy" id="64522"/>
    <lineage>
        <taxon>Eukaryota</taxon>
        <taxon>Fungi</taxon>
        <taxon>Fungi incertae sedis</taxon>
        <taxon>Mucoromycota</taxon>
        <taxon>Mortierellomycotina</taxon>
        <taxon>Mortierellomycetes</taxon>
        <taxon>Mortierellales</taxon>
        <taxon>Mortierellaceae</taxon>
        <taxon>Linnemannia</taxon>
    </lineage>
</organism>